<dbReference type="STRING" id="236234.A0A1J9RLF8"/>
<reference evidence="4 5" key="1">
    <citation type="submission" date="2016-10" db="EMBL/GenBank/DDBJ databases">
        <title>Proteomics and genomics reveal pathogen-plant mechanisms compatible with a hemibiotrophic lifestyle of Diplodia corticola.</title>
        <authorList>
            <person name="Fernandes I."/>
            <person name="De Jonge R."/>
            <person name="Van De Peer Y."/>
            <person name="Devreese B."/>
            <person name="Alves A."/>
            <person name="Esteves A.C."/>
        </authorList>
    </citation>
    <scope>NUCLEOTIDE SEQUENCE [LARGE SCALE GENOMIC DNA]</scope>
    <source>
        <strain evidence="4 5">CBS 112549</strain>
    </source>
</reference>
<comment type="similarity">
    <text evidence="1 2">Belongs to the nucleosome assembly protein (NAP) family.</text>
</comment>
<dbReference type="GO" id="GO:0006334">
    <property type="term" value="P:nucleosome assembly"/>
    <property type="evidence" value="ECO:0007669"/>
    <property type="project" value="InterPro"/>
</dbReference>
<dbReference type="SUPFAM" id="SSF143113">
    <property type="entry name" value="NAP-like"/>
    <property type="match status" value="1"/>
</dbReference>
<dbReference type="GeneID" id="31014236"/>
<comment type="caution">
    <text evidence="4">The sequence shown here is derived from an EMBL/GenBank/DDBJ whole genome shotgun (WGS) entry which is preliminary data.</text>
</comment>
<dbReference type="InterPro" id="IPR037231">
    <property type="entry name" value="NAP-like_sf"/>
</dbReference>
<dbReference type="Proteomes" id="UP000183809">
    <property type="component" value="Unassembled WGS sequence"/>
</dbReference>
<feature type="compositionally biased region" description="Basic and acidic residues" evidence="3">
    <location>
        <begin position="230"/>
        <end position="247"/>
    </location>
</feature>
<evidence type="ECO:0000313" key="4">
    <source>
        <dbReference type="EMBL" id="OJD33411.1"/>
    </source>
</evidence>
<sequence>MAPSATTTAAAEQTTDVTYEDLIQLEQEFEDADLQIIRHQYKITQPLFAKRHEVISKLPNFWALVFEQVPPELDNFIQPSDSSIFADCLKSIEVTRFEIDDPAGSPRSFSVKFGFSPNKYFDNEVLEKKFWYRHSLDGWSGLVSEPVKINWKKGQDTTDGLTDAAVELFDARKTLSADKVKSEFKKLPQYKKLLEKMELSEEGTLSFFTWFGFVSVRPFVAAEESAKAIKKEAENRTKKSKGEKVEENNEDEDEDDEEIQLFAEESEVFPTGDELATLIAEDIWPNAIKYFTSAQEADDDLSSIEDIEEIEFDDDEDEPVDIRALVGKGKKEKNGESSPPAKKRRT</sequence>
<protein>
    <submittedName>
        <fullName evidence="4">Nap family protein</fullName>
    </submittedName>
</protein>
<evidence type="ECO:0000313" key="5">
    <source>
        <dbReference type="Proteomes" id="UP000183809"/>
    </source>
</evidence>
<dbReference type="PANTHER" id="PTHR11875">
    <property type="entry name" value="TESTIS-SPECIFIC Y-ENCODED PROTEIN"/>
    <property type="match status" value="1"/>
</dbReference>
<feature type="region of interest" description="Disordered" evidence="3">
    <location>
        <begin position="295"/>
        <end position="346"/>
    </location>
</feature>
<dbReference type="EMBL" id="MNUE01000030">
    <property type="protein sequence ID" value="OJD33411.1"/>
    <property type="molecule type" value="Genomic_DNA"/>
</dbReference>
<feature type="compositionally biased region" description="Acidic residues" evidence="3">
    <location>
        <begin position="296"/>
        <end position="319"/>
    </location>
</feature>
<accession>A0A1J9RLF8</accession>
<keyword evidence="5" id="KW-1185">Reference proteome</keyword>
<feature type="region of interest" description="Disordered" evidence="3">
    <location>
        <begin position="230"/>
        <end position="257"/>
    </location>
</feature>
<feature type="compositionally biased region" description="Acidic residues" evidence="3">
    <location>
        <begin position="248"/>
        <end position="257"/>
    </location>
</feature>
<gene>
    <name evidence="4" type="ORF">BKCO1_3000090</name>
</gene>
<proteinExistence type="inferred from homology"/>
<dbReference type="OrthoDB" id="19419at2759"/>
<dbReference type="Gene3D" id="3.30.1120.90">
    <property type="entry name" value="Nucleosome assembly protein"/>
    <property type="match status" value="1"/>
</dbReference>
<organism evidence="4 5">
    <name type="scientific">Diplodia corticola</name>
    <dbReference type="NCBI Taxonomy" id="236234"/>
    <lineage>
        <taxon>Eukaryota</taxon>
        <taxon>Fungi</taxon>
        <taxon>Dikarya</taxon>
        <taxon>Ascomycota</taxon>
        <taxon>Pezizomycotina</taxon>
        <taxon>Dothideomycetes</taxon>
        <taxon>Dothideomycetes incertae sedis</taxon>
        <taxon>Botryosphaeriales</taxon>
        <taxon>Botryosphaeriaceae</taxon>
        <taxon>Diplodia</taxon>
    </lineage>
</organism>
<evidence type="ECO:0000256" key="2">
    <source>
        <dbReference type="RuleBase" id="RU003876"/>
    </source>
</evidence>
<dbReference type="GO" id="GO:0005634">
    <property type="term" value="C:nucleus"/>
    <property type="evidence" value="ECO:0007669"/>
    <property type="project" value="InterPro"/>
</dbReference>
<name>A0A1J9RLF8_9PEZI</name>
<dbReference type="RefSeq" id="XP_020129671.1">
    <property type="nucleotide sequence ID" value="XM_020273975.1"/>
</dbReference>
<evidence type="ECO:0000256" key="1">
    <source>
        <dbReference type="ARBA" id="ARBA00009947"/>
    </source>
</evidence>
<dbReference type="Pfam" id="PF00956">
    <property type="entry name" value="NAP"/>
    <property type="match status" value="1"/>
</dbReference>
<evidence type="ECO:0000256" key="3">
    <source>
        <dbReference type="SAM" id="MobiDB-lite"/>
    </source>
</evidence>
<dbReference type="AlphaFoldDB" id="A0A1J9RLF8"/>
<dbReference type="InterPro" id="IPR002164">
    <property type="entry name" value="NAP_family"/>
</dbReference>